<feature type="domain" description="SHOCT" evidence="1">
    <location>
        <begin position="128"/>
        <end position="154"/>
    </location>
</feature>
<organism evidence="2">
    <name type="scientific">hydrothermal vent metagenome</name>
    <dbReference type="NCBI Taxonomy" id="652676"/>
    <lineage>
        <taxon>unclassified sequences</taxon>
        <taxon>metagenomes</taxon>
        <taxon>ecological metagenomes</taxon>
    </lineage>
</organism>
<accession>A0A3B0ZU37</accession>
<dbReference type="Pfam" id="PF09851">
    <property type="entry name" value="SHOCT"/>
    <property type="match status" value="1"/>
</dbReference>
<evidence type="ECO:0000259" key="1">
    <source>
        <dbReference type="Pfam" id="PF09851"/>
    </source>
</evidence>
<sequence length="157" mass="18611">VAYAGEDIFFSKIPPHITPSQALAAVQKAAIRKKWTASRLENNKLQAKLNHHDYEVLLIFSFTDNEIRYKDLTVFYEMDDSEQENGEKTPAPERWVSNLKRYTNVFLREYQLYAVPKEKFSHEDIKLKLESLKKMYNQKLITESEYAQKKKEILSRY</sequence>
<feature type="non-terminal residue" evidence="2">
    <location>
        <position position="1"/>
    </location>
</feature>
<proteinExistence type="predicted"/>
<evidence type="ECO:0000313" key="2">
    <source>
        <dbReference type="EMBL" id="VAW90902.1"/>
    </source>
</evidence>
<reference evidence="2" key="1">
    <citation type="submission" date="2018-06" db="EMBL/GenBank/DDBJ databases">
        <authorList>
            <person name="Zhirakovskaya E."/>
        </authorList>
    </citation>
    <scope>NUCLEOTIDE SEQUENCE</scope>
</reference>
<gene>
    <name evidence="2" type="ORF">MNBD_GAMMA21-636</name>
</gene>
<protein>
    <recommendedName>
        <fullName evidence="1">SHOCT domain-containing protein</fullName>
    </recommendedName>
</protein>
<name>A0A3B0ZU37_9ZZZZ</name>
<dbReference type="AlphaFoldDB" id="A0A3B0ZU37"/>
<dbReference type="EMBL" id="UOFR01000007">
    <property type="protein sequence ID" value="VAW90902.1"/>
    <property type="molecule type" value="Genomic_DNA"/>
</dbReference>
<dbReference type="InterPro" id="IPR018649">
    <property type="entry name" value="SHOCT"/>
</dbReference>